<sequence length="261" mass="30208">MNVQIEAAQKITESLKKDPLVKAVVLKGSLGRNEGDEFSDLDLYCFVDPEKSDEFLEKRVEHLAVYRPMLFHESLFIIAPQIITVYDNLLHVDLFTVTEETFKTTDYFTVLYDPENILDQFKDLQHLTLSAEEAEYQAFDIGWFLFQYRKAWNRGNDIWAVEALHLMAKSLVRILLHRYAPHRAQLGMKDAMRSLPAEPLQALTDILENITPNKHEQAMRKTVGLMKAESLWLENALGEESDAYPFIRKMIEVLDGERVSN</sequence>
<keyword evidence="3" id="KW-1185">Reference proteome</keyword>
<evidence type="ECO:0000313" key="3">
    <source>
        <dbReference type="Proteomes" id="UP000031449"/>
    </source>
</evidence>
<dbReference type="STRING" id="1508404.JMA_05180"/>
<name>A0A0B5AHI0_9BACL</name>
<dbReference type="InterPro" id="IPR043519">
    <property type="entry name" value="NT_sf"/>
</dbReference>
<evidence type="ECO:0000313" key="2">
    <source>
        <dbReference type="EMBL" id="AJD89835.1"/>
    </source>
</evidence>
<dbReference type="BioCyc" id="JESP1508404:G14D9-9735-MONOMER"/>
<feature type="domain" description="Polymerase nucleotidyl transferase" evidence="1">
    <location>
        <begin position="10"/>
        <end position="63"/>
    </location>
</feature>
<dbReference type="SUPFAM" id="SSF81301">
    <property type="entry name" value="Nucleotidyltransferase"/>
    <property type="match status" value="1"/>
</dbReference>
<organism evidence="2 3">
    <name type="scientific">Jeotgalibacillus malaysiensis</name>
    <dbReference type="NCBI Taxonomy" id="1508404"/>
    <lineage>
        <taxon>Bacteria</taxon>
        <taxon>Bacillati</taxon>
        <taxon>Bacillota</taxon>
        <taxon>Bacilli</taxon>
        <taxon>Bacillales</taxon>
        <taxon>Caryophanaceae</taxon>
        <taxon>Jeotgalibacillus</taxon>
    </lineage>
</organism>
<dbReference type="Gene3D" id="3.30.460.10">
    <property type="entry name" value="Beta Polymerase, domain 2"/>
    <property type="match status" value="1"/>
</dbReference>
<dbReference type="InterPro" id="IPR002934">
    <property type="entry name" value="Polymerase_NTP_transf_dom"/>
</dbReference>
<accession>A0A0B5AHI0</accession>
<dbReference type="Pfam" id="PF01909">
    <property type="entry name" value="NTP_transf_2"/>
    <property type="match status" value="1"/>
</dbReference>
<protein>
    <submittedName>
        <fullName evidence="2">DNA polymerase III subunit beta</fullName>
    </submittedName>
</protein>
<dbReference type="GO" id="GO:0016779">
    <property type="term" value="F:nucleotidyltransferase activity"/>
    <property type="evidence" value="ECO:0007669"/>
    <property type="project" value="InterPro"/>
</dbReference>
<dbReference type="AlphaFoldDB" id="A0A0B5AHI0"/>
<dbReference type="OrthoDB" id="68332at2"/>
<dbReference type="EMBL" id="CP009416">
    <property type="protein sequence ID" value="AJD89835.1"/>
    <property type="molecule type" value="Genomic_DNA"/>
</dbReference>
<dbReference type="CDD" id="cd05403">
    <property type="entry name" value="NT_KNTase_like"/>
    <property type="match status" value="1"/>
</dbReference>
<reference evidence="2 3" key="1">
    <citation type="submission" date="2014-08" db="EMBL/GenBank/DDBJ databases">
        <title>Complete genome of a marine bacteria Jeotgalibacillus malaysiensis.</title>
        <authorList>
            <person name="Yaakop A.S."/>
            <person name="Chan K.-G."/>
            <person name="Goh K.M."/>
        </authorList>
    </citation>
    <scope>NUCLEOTIDE SEQUENCE [LARGE SCALE GENOMIC DNA]</scope>
    <source>
        <strain evidence="2 3">D5</strain>
    </source>
</reference>
<evidence type="ECO:0000259" key="1">
    <source>
        <dbReference type="Pfam" id="PF01909"/>
    </source>
</evidence>
<dbReference type="Proteomes" id="UP000031449">
    <property type="component" value="Chromosome"/>
</dbReference>
<dbReference type="KEGG" id="jeo:JMA_05180"/>
<gene>
    <name evidence="2" type="ORF">JMA_05180</name>
</gene>
<dbReference type="HOGENOM" id="CLU_1088423_0_0_9"/>
<proteinExistence type="predicted"/>